<dbReference type="Proteomes" id="UP000028582">
    <property type="component" value="Unassembled WGS sequence"/>
</dbReference>
<evidence type="ECO:0000313" key="2">
    <source>
        <dbReference type="Proteomes" id="UP000028582"/>
    </source>
</evidence>
<dbReference type="AlphaFoldDB" id="A0A080ZAG4"/>
<evidence type="ECO:0000313" key="1">
    <source>
        <dbReference type="EMBL" id="ETO63625.1"/>
    </source>
</evidence>
<gene>
    <name evidence="1" type="ORF">F444_18712</name>
</gene>
<sequence length="73" mass="8387">MRGTFRKAFGLIFPRDAMTGKVLLYGLTTPTWRHLRLWESPCPSPTRSITTKLEASCFSAFTTRLPWPLRICV</sequence>
<dbReference type="EMBL" id="ANJA01003457">
    <property type="protein sequence ID" value="ETO63625.1"/>
    <property type="molecule type" value="Genomic_DNA"/>
</dbReference>
<comment type="caution">
    <text evidence="1">The sequence shown here is derived from an EMBL/GenBank/DDBJ whole genome shotgun (WGS) entry which is preliminary data.</text>
</comment>
<proteinExistence type="predicted"/>
<reference evidence="1 2" key="1">
    <citation type="submission" date="2013-11" db="EMBL/GenBank/DDBJ databases">
        <title>The Genome Sequence of Phytophthora parasitica P1976.</title>
        <authorList>
            <consortium name="The Broad Institute Genomics Platform"/>
            <person name="Russ C."/>
            <person name="Tyler B."/>
            <person name="Panabieres F."/>
            <person name="Shan W."/>
            <person name="Tripathy S."/>
            <person name="Grunwald N."/>
            <person name="Machado M."/>
            <person name="Johnson C.S."/>
            <person name="Walker B."/>
            <person name="Young S."/>
            <person name="Zeng Q."/>
            <person name="Gargeya S."/>
            <person name="Fitzgerald M."/>
            <person name="Haas B."/>
            <person name="Abouelleil A."/>
            <person name="Allen A.W."/>
            <person name="Alvarado L."/>
            <person name="Arachchi H.M."/>
            <person name="Berlin A.M."/>
            <person name="Chapman S.B."/>
            <person name="Gainer-Dewar J."/>
            <person name="Goldberg J."/>
            <person name="Griggs A."/>
            <person name="Gujja S."/>
            <person name="Hansen M."/>
            <person name="Howarth C."/>
            <person name="Imamovic A."/>
            <person name="Ireland A."/>
            <person name="Larimer J."/>
            <person name="McCowan C."/>
            <person name="Murphy C."/>
            <person name="Pearson M."/>
            <person name="Poon T.W."/>
            <person name="Priest M."/>
            <person name="Roberts A."/>
            <person name="Saif S."/>
            <person name="Shea T."/>
            <person name="Sisk P."/>
            <person name="Sykes S."/>
            <person name="Wortman J."/>
            <person name="Nusbaum C."/>
            <person name="Birren B."/>
        </authorList>
    </citation>
    <scope>NUCLEOTIDE SEQUENCE [LARGE SCALE GENOMIC DNA]</scope>
    <source>
        <strain evidence="1 2">P1976</strain>
    </source>
</reference>
<protein>
    <submittedName>
        <fullName evidence="1">Uncharacterized protein</fullName>
    </submittedName>
</protein>
<name>A0A080ZAG4_PHYNI</name>
<accession>A0A080ZAG4</accession>
<organism evidence="1 2">
    <name type="scientific">Phytophthora nicotianae P1976</name>
    <dbReference type="NCBI Taxonomy" id="1317066"/>
    <lineage>
        <taxon>Eukaryota</taxon>
        <taxon>Sar</taxon>
        <taxon>Stramenopiles</taxon>
        <taxon>Oomycota</taxon>
        <taxon>Peronosporomycetes</taxon>
        <taxon>Peronosporales</taxon>
        <taxon>Peronosporaceae</taxon>
        <taxon>Phytophthora</taxon>
    </lineage>
</organism>